<dbReference type="EMBL" id="FOME01000015">
    <property type="protein sequence ID" value="SFE88298.1"/>
    <property type="molecule type" value="Genomic_DNA"/>
</dbReference>
<dbReference type="Proteomes" id="UP000236729">
    <property type="component" value="Unassembled WGS sequence"/>
</dbReference>
<organism evidence="4 7">
    <name type="scientific">Saccharopolyspora kobensis</name>
    <dbReference type="NCBI Taxonomy" id="146035"/>
    <lineage>
        <taxon>Bacteria</taxon>
        <taxon>Bacillati</taxon>
        <taxon>Actinomycetota</taxon>
        <taxon>Actinomycetes</taxon>
        <taxon>Pseudonocardiales</taxon>
        <taxon>Pseudonocardiaceae</taxon>
        <taxon>Saccharopolyspora</taxon>
    </lineage>
</organism>
<gene>
    <name evidence="4" type="ORF">SAMN02982929_02628</name>
    <name evidence="5" type="ORF">SAMN05216506_115137</name>
</gene>
<accession>A0A1H6BJA2</accession>
<accession>A0A1I2E742</accession>
<proteinExistence type="predicted"/>
<dbReference type="Gene3D" id="3.90.79.10">
    <property type="entry name" value="Nucleoside Triphosphate Pyrophosphohydrolase"/>
    <property type="match status" value="1"/>
</dbReference>
<dbReference type="AlphaFoldDB" id="A0A1H6BJA2"/>
<evidence type="ECO:0000313" key="5">
    <source>
        <dbReference type="EMBL" id="SFE88298.1"/>
    </source>
</evidence>
<evidence type="ECO:0000256" key="1">
    <source>
        <dbReference type="ARBA" id="ARBA00022801"/>
    </source>
</evidence>
<evidence type="ECO:0000313" key="7">
    <source>
        <dbReference type="Proteomes" id="UP000236729"/>
    </source>
</evidence>
<feature type="region of interest" description="Disordered" evidence="2">
    <location>
        <begin position="1"/>
        <end position="60"/>
    </location>
</feature>
<evidence type="ECO:0000313" key="6">
    <source>
        <dbReference type="Proteomes" id="UP000199690"/>
    </source>
</evidence>
<keyword evidence="1" id="KW-0378">Hydrolase</keyword>
<sequence>MFEHRDAPEAGTQIPAGGARTGELLTEAARREVAEETGAEVEPGTALAVRQSPHPHTGEPRVTVFFHARTSAVRDAWVHEAVSGDGDDGMAFRCHFIPLVRAADLLADDQGECLHLLEGVL</sequence>
<name>A0A1H6BJA2_9PSEU</name>
<evidence type="ECO:0000259" key="3">
    <source>
        <dbReference type="Pfam" id="PF00293"/>
    </source>
</evidence>
<feature type="domain" description="Nudix hydrolase" evidence="3">
    <location>
        <begin position="6"/>
        <end position="102"/>
    </location>
</feature>
<dbReference type="InterPro" id="IPR020084">
    <property type="entry name" value="NUDIX_hydrolase_CS"/>
</dbReference>
<evidence type="ECO:0000256" key="2">
    <source>
        <dbReference type="SAM" id="MobiDB-lite"/>
    </source>
</evidence>
<dbReference type="InterPro" id="IPR015797">
    <property type="entry name" value="NUDIX_hydrolase-like_dom_sf"/>
</dbReference>
<dbReference type="EMBL" id="FNVB01000004">
    <property type="protein sequence ID" value="SEG60704.1"/>
    <property type="molecule type" value="Genomic_DNA"/>
</dbReference>
<evidence type="ECO:0000313" key="4">
    <source>
        <dbReference type="EMBL" id="SEG60704.1"/>
    </source>
</evidence>
<dbReference type="GO" id="GO:0016787">
    <property type="term" value="F:hydrolase activity"/>
    <property type="evidence" value="ECO:0007669"/>
    <property type="project" value="UniProtKB-KW"/>
</dbReference>
<dbReference type="PROSITE" id="PS00893">
    <property type="entry name" value="NUDIX_BOX"/>
    <property type="match status" value="1"/>
</dbReference>
<keyword evidence="6" id="KW-1185">Reference proteome</keyword>
<protein>
    <submittedName>
        <fullName evidence="4">NUDIX domain-containing protein</fullName>
    </submittedName>
</protein>
<dbReference type="Pfam" id="PF00293">
    <property type="entry name" value="NUDIX"/>
    <property type="match status" value="1"/>
</dbReference>
<reference evidence="6 7" key="2">
    <citation type="submission" date="2016-10" db="EMBL/GenBank/DDBJ databases">
        <authorList>
            <person name="Varghese N."/>
            <person name="Submissions S."/>
        </authorList>
    </citation>
    <scope>NUCLEOTIDE SEQUENCE [LARGE SCALE GENOMIC DNA]</scope>
    <source>
        <strain evidence="7">ATCC 20501</strain>
        <strain evidence="5 6">CGMCC 4.3529</strain>
    </source>
</reference>
<dbReference type="SUPFAM" id="SSF55811">
    <property type="entry name" value="Nudix"/>
    <property type="match status" value="1"/>
</dbReference>
<dbReference type="Proteomes" id="UP000199690">
    <property type="component" value="Unassembled WGS sequence"/>
</dbReference>
<reference evidence="4" key="1">
    <citation type="submission" date="2016-10" db="EMBL/GenBank/DDBJ databases">
        <authorList>
            <person name="de Groot N.N."/>
        </authorList>
    </citation>
    <scope>NUCLEOTIDE SEQUENCE [LARGE SCALE GENOMIC DNA]</scope>
    <source>
        <strain evidence="4">ATCC 20501</strain>
    </source>
</reference>
<dbReference type="InterPro" id="IPR000086">
    <property type="entry name" value="NUDIX_hydrolase_dom"/>
</dbReference>